<comment type="caution">
    <text evidence="2">The sequence shown here is derived from an EMBL/GenBank/DDBJ whole genome shotgun (WGS) entry which is preliminary data.</text>
</comment>
<evidence type="ECO:0000313" key="3">
    <source>
        <dbReference type="Proteomes" id="UP000230132"/>
    </source>
</evidence>
<sequence length="333" mass="37693">MPNLPLDEAKVIIKTMNKNLLWLILGLLVFPLVCRANVAMGFLINYLPVFFLSALLGICVIEAWNIEKYLHLTKTTAFLVALVLNLITSTIGIGTTKIINIDPLGTAYLGVFVLSFLIESLLLKIFSKNYSWKSLFKTGLIMNFESYIFLFAFFMSDMFALTPIIAVFIFYHMFKLLIPQNKFKKNIFILLSIILAANLYFFIIYQMPKPGNKPKDFRIISVIAQSRTIMSYISANNEDYSQFSCFYLDMEPLCSEIKKNYKDGNDNVPIIARSADFKEACIYSPLNGAKKSNPPDKWYCADSIGHSGYTSTSPDSVKYCIEGKSAVCPPLEM</sequence>
<keyword evidence="1" id="KW-0472">Membrane</keyword>
<feature type="transmembrane region" description="Helical" evidence="1">
    <location>
        <begin position="107"/>
        <end position="126"/>
    </location>
</feature>
<reference evidence="3" key="1">
    <citation type="submission" date="2017-09" db="EMBL/GenBank/DDBJ databases">
        <title>Depth-based differentiation of microbial function through sediment-hosted aquifers and enrichment of novel symbionts in the deep terrestrial subsurface.</title>
        <authorList>
            <person name="Probst A.J."/>
            <person name="Ladd B."/>
            <person name="Jarett J.K."/>
            <person name="Geller-Mcgrath D.E."/>
            <person name="Sieber C.M.K."/>
            <person name="Emerson J.B."/>
            <person name="Anantharaman K."/>
            <person name="Thomas B.C."/>
            <person name="Malmstrom R."/>
            <person name="Stieglmeier M."/>
            <person name="Klingl A."/>
            <person name="Woyke T."/>
            <person name="Ryan C.M."/>
            <person name="Banfield J.F."/>
        </authorList>
    </citation>
    <scope>NUCLEOTIDE SEQUENCE [LARGE SCALE GENOMIC DNA]</scope>
</reference>
<evidence type="ECO:0000313" key="2">
    <source>
        <dbReference type="EMBL" id="PIR90347.1"/>
    </source>
</evidence>
<feature type="transmembrane region" description="Helical" evidence="1">
    <location>
        <begin position="147"/>
        <end position="174"/>
    </location>
</feature>
<dbReference type="EMBL" id="PFAX01000027">
    <property type="protein sequence ID" value="PIR90347.1"/>
    <property type="molecule type" value="Genomic_DNA"/>
</dbReference>
<feature type="transmembrane region" description="Helical" evidence="1">
    <location>
        <begin position="76"/>
        <end position="95"/>
    </location>
</feature>
<organism evidence="2 3">
    <name type="scientific">bacterium (Candidatus Gribaldobacteria) CG10_big_fil_rev_8_21_14_0_10_37_21</name>
    <dbReference type="NCBI Taxonomy" id="2014275"/>
    <lineage>
        <taxon>Bacteria</taxon>
        <taxon>Candidatus Gribaldobacteria</taxon>
    </lineage>
</organism>
<gene>
    <name evidence="2" type="ORF">COU05_02310</name>
</gene>
<keyword evidence="1" id="KW-1133">Transmembrane helix</keyword>
<accession>A0A2H0UU34</accession>
<proteinExistence type="predicted"/>
<dbReference type="Proteomes" id="UP000230132">
    <property type="component" value="Unassembled WGS sequence"/>
</dbReference>
<feature type="transmembrane region" description="Helical" evidence="1">
    <location>
        <begin position="186"/>
        <end position="205"/>
    </location>
</feature>
<protein>
    <submittedName>
        <fullName evidence="2">Uncharacterized protein</fullName>
    </submittedName>
</protein>
<keyword evidence="1" id="KW-0812">Transmembrane</keyword>
<name>A0A2H0UU34_9BACT</name>
<evidence type="ECO:0000256" key="1">
    <source>
        <dbReference type="SAM" id="Phobius"/>
    </source>
</evidence>
<feature type="transmembrane region" description="Helical" evidence="1">
    <location>
        <begin position="45"/>
        <end position="64"/>
    </location>
</feature>
<dbReference type="AlphaFoldDB" id="A0A2H0UU34"/>